<evidence type="ECO:0008006" key="4">
    <source>
        <dbReference type="Google" id="ProtNLM"/>
    </source>
</evidence>
<comment type="caution">
    <text evidence="2">The sequence shown here is derived from an EMBL/GenBank/DDBJ whole genome shotgun (WGS) entry which is preliminary data.</text>
</comment>
<keyword evidence="1" id="KW-0812">Transmembrane</keyword>
<evidence type="ECO:0000313" key="2">
    <source>
        <dbReference type="EMBL" id="MCL6422088.1"/>
    </source>
</evidence>
<dbReference type="Proteomes" id="UP001203761">
    <property type="component" value="Unassembled WGS sequence"/>
</dbReference>
<protein>
    <recommendedName>
        <fullName evidence="4">Tetratricopeptide repeat protein</fullName>
    </recommendedName>
</protein>
<evidence type="ECO:0000313" key="3">
    <source>
        <dbReference type="Proteomes" id="UP001203761"/>
    </source>
</evidence>
<proteinExistence type="predicted"/>
<feature type="transmembrane region" description="Helical" evidence="1">
    <location>
        <begin position="34"/>
        <end position="55"/>
    </location>
</feature>
<accession>A0ABT0QY12</accession>
<dbReference type="RefSeq" id="WP_249736247.1">
    <property type="nucleotide sequence ID" value="NZ_JAKNCJ010000001.1"/>
</dbReference>
<keyword evidence="1" id="KW-0472">Membrane</keyword>
<dbReference type="Gene3D" id="1.25.40.10">
    <property type="entry name" value="Tetratricopeptide repeat domain"/>
    <property type="match status" value="1"/>
</dbReference>
<gene>
    <name evidence="2" type="ORF">Bequi_01565</name>
</gene>
<sequence>MRAKIGVAVLVLLTGVFVWGMAWMAAGFARAGSAVGWGLAVAVVLLVVLTIWVTWREVRFGMQSGRLARMYGPAADGEPALQDAQPQDRDARAAQARREFEAARAALETGAGEDWRAWYRLALAYDGMRDRAQARAALRRAISLERSGR</sequence>
<reference evidence="2" key="1">
    <citation type="submission" date="2022-02" db="EMBL/GenBank/DDBJ databases">
        <authorList>
            <person name="Lee M."/>
            <person name="Kim S.-J."/>
            <person name="Jung M.-Y."/>
        </authorList>
    </citation>
    <scope>NUCLEOTIDE SEQUENCE</scope>
    <source>
        <strain evidence="2">JHP9</strain>
    </source>
</reference>
<dbReference type="EMBL" id="JAKNCJ010000001">
    <property type="protein sequence ID" value="MCL6422088.1"/>
    <property type="molecule type" value="Genomic_DNA"/>
</dbReference>
<organism evidence="2 3">
    <name type="scientific">Brachybacterium equifaecis</name>
    <dbReference type="NCBI Taxonomy" id="2910770"/>
    <lineage>
        <taxon>Bacteria</taxon>
        <taxon>Bacillati</taxon>
        <taxon>Actinomycetota</taxon>
        <taxon>Actinomycetes</taxon>
        <taxon>Micrococcales</taxon>
        <taxon>Dermabacteraceae</taxon>
        <taxon>Brachybacterium</taxon>
    </lineage>
</organism>
<feature type="transmembrane region" description="Helical" evidence="1">
    <location>
        <begin position="7"/>
        <end position="28"/>
    </location>
</feature>
<evidence type="ECO:0000256" key="1">
    <source>
        <dbReference type="SAM" id="Phobius"/>
    </source>
</evidence>
<dbReference type="InterPro" id="IPR011990">
    <property type="entry name" value="TPR-like_helical_dom_sf"/>
</dbReference>
<keyword evidence="3" id="KW-1185">Reference proteome</keyword>
<name>A0ABT0QY12_9MICO</name>
<keyword evidence="1" id="KW-1133">Transmembrane helix</keyword>